<evidence type="ECO:0000256" key="1">
    <source>
        <dbReference type="ARBA" id="ARBA00005189"/>
    </source>
</evidence>
<name>A0A8J5EQA4_ZINOF</name>
<evidence type="ECO:0000256" key="4">
    <source>
        <dbReference type="ARBA" id="ARBA00022832"/>
    </source>
</evidence>
<keyword evidence="4" id="KW-0276">Fatty acid metabolism</keyword>
<feature type="region of interest" description="Disordered" evidence="8">
    <location>
        <begin position="227"/>
        <end position="260"/>
    </location>
</feature>
<keyword evidence="5" id="KW-0560">Oxidoreductase</keyword>
<evidence type="ECO:0000313" key="9">
    <source>
        <dbReference type="EMBL" id="KAG6470103.1"/>
    </source>
</evidence>
<keyword evidence="10" id="KW-1185">Reference proteome</keyword>
<proteinExistence type="inferred from homology"/>
<keyword evidence="6" id="KW-0443">Lipid metabolism</keyword>
<organism evidence="9 10">
    <name type="scientific">Zingiber officinale</name>
    <name type="common">Ginger</name>
    <name type="synonym">Amomum zingiber</name>
    <dbReference type="NCBI Taxonomy" id="94328"/>
    <lineage>
        <taxon>Eukaryota</taxon>
        <taxon>Viridiplantae</taxon>
        <taxon>Streptophyta</taxon>
        <taxon>Embryophyta</taxon>
        <taxon>Tracheophyta</taxon>
        <taxon>Spermatophyta</taxon>
        <taxon>Magnoliopsida</taxon>
        <taxon>Liliopsida</taxon>
        <taxon>Zingiberales</taxon>
        <taxon>Zingiberaceae</taxon>
        <taxon>Zingiber</taxon>
    </lineage>
</organism>
<dbReference type="Proteomes" id="UP000734854">
    <property type="component" value="Unassembled WGS sequence"/>
</dbReference>
<dbReference type="Pfam" id="PF13561">
    <property type="entry name" value="adh_short_C2"/>
    <property type="match status" value="1"/>
</dbReference>
<accession>A0A8J5EQA4</accession>
<evidence type="ECO:0000256" key="7">
    <source>
        <dbReference type="ARBA" id="ARBA00023160"/>
    </source>
</evidence>
<feature type="region of interest" description="Disordered" evidence="8">
    <location>
        <begin position="140"/>
        <end position="179"/>
    </location>
</feature>
<dbReference type="InterPro" id="IPR014358">
    <property type="entry name" value="Enoyl-ACP_Rdtase_NADH"/>
</dbReference>
<evidence type="ECO:0000256" key="5">
    <source>
        <dbReference type="ARBA" id="ARBA00023002"/>
    </source>
</evidence>
<feature type="compositionally biased region" description="Basic residues" evidence="8">
    <location>
        <begin position="236"/>
        <end position="252"/>
    </location>
</feature>
<keyword evidence="7" id="KW-0275">Fatty acid biosynthesis</keyword>
<keyword evidence="3" id="KW-0444">Lipid biosynthesis</keyword>
<evidence type="ECO:0000313" key="10">
    <source>
        <dbReference type="Proteomes" id="UP000734854"/>
    </source>
</evidence>
<reference evidence="9 10" key="1">
    <citation type="submission" date="2020-08" db="EMBL/GenBank/DDBJ databases">
        <title>Plant Genome Project.</title>
        <authorList>
            <person name="Zhang R.-G."/>
        </authorList>
    </citation>
    <scope>NUCLEOTIDE SEQUENCE [LARGE SCALE GENOMIC DNA]</scope>
    <source>
        <tissue evidence="9">Rhizome</tissue>
    </source>
</reference>
<dbReference type="AlphaFoldDB" id="A0A8J5EQA4"/>
<dbReference type="GO" id="GO:0006633">
    <property type="term" value="P:fatty acid biosynthetic process"/>
    <property type="evidence" value="ECO:0007669"/>
    <property type="project" value="UniProtKB-KW"/>
</dbReference>
<dbReference type="InterPro" id="IPR036291">
    <property type="entry name" value="NAD(P)-bd_dom_sf"/>
</dbReference>
<dbReference type="PANTHER" id="PTHR43159:SF2">
    <property type="entry name" value="ENOYL-[ACYL-CARRIER-PROTEIN] REDUCTASE [NADH], CHLOROPLASTIC"/>
    <property type="match status" value="1"/>
</dbReference>
<dbReference type="SUPFAM" id="SSF51735">
    <property type="entry name" value="NAD(P)-binding Rossmann-fold domains"/>
    <property type="match status" value="1"/>
</dbReference>
<dbReference type="EMBL" id="JACMSC010000021">
    <property type="protein sequence ID" value="KAG6470103.1"/>
    <property type="molecule type" value="Genomic_DNA"/>
</dbReference>
<evidence type="ECO:0000256" key="6">
    <source>
        <dbReference type="ARBA" id="ARBA00023098"/>
    </source>
</evidence>
<protein>
    <submittedName>
        <fullName evidence="9">Uncharacterized protein</fullName>
    </submittedName>
</protein>
<comment type="caution">
    <text evidence="9">The sequence shown here is derived from an EMBL/GenBank/DDBJ whole genome shotgun (WGS) entry which is preliminary data.</text>
</comment>
<comment type="similarity">
    <text evidence="2">Belongs to the short-chain dehydrogenases/reductases (SDR) family. FabI subfamily.</text>
</comment>
<evidence type="ECO:0000256" key="8">
    <source>
        <dbReference type="SAM" id="MobiDB-lite"/>
    </source>
</evidence>
<dbReference type="InterPro" id="IPR002347">
    <property type="entry name" value="SDR_fam"/>
</dbReference>
<dbReference type="PANTHER" id="PTHR43159">
    <property type="entry name" value="ENOYL-[ACYL-CARRIER-PROTEIN] REDUCTASE"/>
    <property type="match status" value="1"/>
</dbReference>
<evidence type="ECO:0000256" key="3">
    <source>
        <dbReference type="ARBA" id="ARBA00022516"/>
    </source>
</evidence>
<gene>
    <name evidence="9" type="ORF">ZIOFF_071157</name>
</gene>
<dbReference type="Gene3D" id="3.40.50.720">
    <property type="entry name" value="NAD(P)-binding Rossmann-like Domain"/>
    <property type="match status" value="1"/>
</dbReference>
<sequence>MAGRMAQERRKGPSRFGLFWFAFGLAIRIRASLLALPIPTTEMAEVVTKDFGRIDIFVHSLANGPEVTKPLLETSRRGYLATISASSYSFVSLLRHFLPIMNPVLASTCRYEGGMSSTKDALESDTKVLAFELHLLATKHQGRRKPTATETARKKGSSASQEGRERRKIGARGEALGHGNDGELLVSKRARDWQSQGIEQLEKKDTVGFFLGIFFFWNIVGRGTSENEDVATRRGCQTRRRPSPLEKSRKKSFPGLSLGRGGTSTTKVAIVMGITVTGVLIVAEEENWGLRHWEKKKKTRAQ</sequence>
<evidence type="ECO:0000256" key="2">
    <source>
        <dbReference type="ARBA" id="ARBA00009233"/>
    </source>
</evidence>
<comment type="pathway">
    <text evidence="1">Lipid metabolism.</text>
</comment>
<dbReference type="GO" id="GO:0004318">
    <property type="term" value="F:enoyl-[acyl-carrier-protein] reductase (NADH) activity"/>
    <property type="evidence" value="ECO:0007669"/>
    <property type="project" value="InterPro"/>
</dbReference>